<feature type="transmembrane region" description="Helical" evidence="3">
    <location>
        <begin position="30"/>
        <end position="51"/>
    </location>
</feature>
<evidence type="ECO:0000256" key="3">
    <source>
        <dbReference type="SAM" id="Phobius"/>
    </source>
</evidence>
<gene>
    <name evidence="5" type="ORF">SK3146_00147</name>
</gene>
<dbReference type="InterPro" id="IPR002656">
    <property type="entry name" value="Acyl_transf_3_dom"/>
</dbReference>
<dbReference type="RefSeq" id="WP_249863258.1">
    <property type="nucleotide sequence ID" value="NZ_CP027059.1"/>
</dbReference>
<dbReference type="Pfam" id="PF01757">
    <property type="entry name" value="Acyl_transf_3"/>
    <property type="match status" value="1"/>
</dbReference>
<feature type="transmembrane region" description="Helical" evidence="3">
    <location>
        <begin position="282"/>
        <end position="299"/>
    </location>
</feature>
<keyword evidence="3" id="KW-0812">Transmembrane</keyword>
<evidence type="ECO:0000256" key="2">
    <source>
        <dbReference type="ARBA" id="ARBA00007400"/>
    </source>
</evidence>
<keyword evidence="3" id="KW-1133">Transmembrane helix</keyword>
<dbReference type="InterPro" id="IPR052734">
    <property type="entry name" value="Nod_factor_acetyltransferase"/>
</dbReference>
<evidence type="ECO:0000313" key="6">
    <source>
        <dbReference type="Proteomes" id="UP001057134"/>
    </source>
</evidence>
<name>A0ABY4REB5_9BACL</name>
<feature type="transmembrane region" description="Helical" evidence="3">
    <location>
        <begin position="175"/>
        <end position="196"/>
    </location>
</feature>
<feature type="transmembrane region" description="Helical" evidence="3">
    <location>
        <begin position="146"/>
        <end position="163"/>
    </location>
</feature>
<feature type="transmembrane region" description="Helical" evidence="3">
    <location>
        <begin position="216"/>
        <end position="241"/>
    </location>
</feature>
<reference evidence="5" key="1">
    <citation type="submission" date="2018-02" db="EMBL/GenBank/DDBJ databases">
        <authorList>
            <person name="Kim S.-K."/>
            <person name="Jung H.-I."/>
            <person name="Lee S.-W."/>
        </authorList>
    </citation>
    <scope>NUCLEOTIDE SEQUENCE</scope>
    <source>
        <strain evidence="5">SK3146</strain>
    </source>
</reference>
<comment type="subcellular location">
    <subcellularLocation>
        <location evidence="1">Membrane</location>
    </subcellularLocation>
</comment>
<evidence type="ECO:0000313" key="5">
    <source>
        <dbReference type="EMBL" id="UQZ80991.1"/>
    </source>
</evidence>
<feature type="transmembrane region" description="Helical" evidence="3">
    <location>
        <begin position="63"/>
        <end position="81"/>
    </location>
</feature>
<evidence type="ECO:0000259" key="4">
    <source>
        <dbReference type="Pfam" id="PF01757"/>
    </source>
</evidence>
<accession>A0ABY4REB5</accession>
<keyword evidence="6" id="KW-1185">Reference proteome</keyword>
<proteinExistence type="inferred from homology"/>
<dbReference type="PANTHER" id="PTHR37312:SF1">
    <property type="entry name" value="MEMBRANE-BOUND ACYLTRANSFERASE YKRP-RELATED"/>
    <property type="match status" value="1"/>
</dbReference>
<evidence type="ECO:0000256" key="1">
    <source>
        <dbReference type="ARBA" id="ARBA00004370"/>
    </source>
</evidence>
<dbReference type="PANTHER" id="PTHR37312">
    <property type="entry name" value="MEMBRANE-BOUND ACYLTRANSFERASE YKRP-RELATED"/>
    <property type="match status" value="1"/>
</dbReference>
<feature type="transmembrane region" description="Helical" evidence="3">
    <location>
        <begin position="257"/>
        <end position="276"/>
    </location>
</feature>
<keyword evidence="3" id="KW-0472">Membrane</keyword>
<sequence length="330" mass="37773">MLNTRFVLIVTVVLGNLLMPVIPHDSGANAVVLTIFTFHMPVFVFVTGYFSRGFTEDPHYLQVLMRIFLQYVVFQTIYSTLDFFCFHTEGYIYSFWAPYWMLWFLLSHLFWKLLLLGFVKLKHPIVAAILLGALIGYLPFDGFWLSAGRTFIFFPFFLAGYYYNGAGLRKAARHVSVKLMAAAVLALLLALFYNGIFRLQLGWLLGSRTYTELNMLEWYAVLFRLAVYALAAVVSLAFLLLQTDKKSIVTEWGERTVYVFLMHGAALKLLTAAGVYRGAAHFGHLWLLLGTGLILTLLLSHRRVAEWTRPFIHPDPELLLGKMKKLLSHH</sequence>
<comment type="similarity">
    <text evidence="2">Belongs to the acyltransferase 3 family.</text>
</comment>
<reference evidence="5" key="2">
    <citation type="journal article" date="2021" name="J Anim Sci Technol">
        <title>Complete genome sequence of Paenibacillus konkukensis sp. nov. SK3146 as a potential probiotic strain.</title>
        <authorList>
            <person name="Jung H.I."/>
            <person name="Park S."/>
            <person name="Niu K.M."/>
            <person name="Lee S.W."/>
            <person name="Kothari D."/>
            <person name="Yi K.J."/>
            <person name="Kim S.K."/>
        </authorList>
    </citation>
    <scope>NUCLEOTIDE SEQUENCE</scope>
    <source>
        <strain evidence="5">SK3146</strain>
    </source>
</reference>
<dbReference type="EMBL" id="CP027059">
    <property type="protein sequence ID" value="UQZ80991.1"/>
    <property type="molecule type" value="Genomic_DNA"/>
</dbReference>
<protein>
    <recommendedName>
        <fullName evidence="4">Acyltransferase 3 domain-containing protein</fullName>
    </recommendedName>
</protein>
<feature type="domain" description="Acyltransferase 3" evidence="4">
    <location>
        <begin position="5"/>
        <end position="300"/>
    </location>
</feature>
<organism evidence="5 6">
    <name type="scientific">Paenibacillus konkukensis</name>
    <dbReference type="NCBI Taxonomy" id="2020716"/>
    <lineage>
        <taxon>Bacteria</taxon>
        <taxon>Bacillati</taxon>
        <taxon>Bacillota</taxon>
        <taxon>Bacilli</taxon>
        <taxon>Bacillales</taxon>
        <taxon>Paenibacillaceae</taxon>
        <taxon>Paenibacillus</taxon>
    </lineage>
</organism>
<feature type="transmembrane region" description="Helical" evidence="3">
    <location>
        <begin position="123"/>
        <end position="140"/>
    </location>
</feature>
<feature type="transmembrane region" description="Helical" evidence="3">
    <location>
        <begin position="93"/>
        <end position="111"/>
    </location>
</feature>
<dbReference type="Proteomes" id="UP001057134">
    <property type="component" value="Chromosome"/>
</dbReference>